<dbReference type="PANTHER" id="PTHR43675:SF8">
    <property type="entry name" value="ARSENITE METHYLTRANSFERASE"/>
    <property type="match status" value="1"/>
</dbReference>
<dbReference type="SUPFAM" id="SSF53335">
    <property type="entry name" value="S-adenosyl-L-methionine-dependent methyltransferases"/>
    <property type="match status" value="1"/>
</dbReference>
<protein>
    <recommendedName>
        <fullName evidence="5">Arsenite methyltransferase</fullName>
        <ecNumber evidence="4">2.1.1.137</ecNumber>
    </recommendedName>
</protein>
<evidence type="ECO:0000256" key="1">
    <source>
        <dbReference type="ARBA" id="ARBA00022679"/>
    </source>
</evidence>
<dbReference type="AlphaFoldDB" id="A0A1F6WZR6"/>
<sequence>MFTDPIKNLKAFGLKENNIVADLGAGTGFYSVAAGAMVPQGKVYAVEINKDFLNTIKNKITEARLNNVEILWGDVEKIEGTKIGNSIVDAVIASNVLFQVENKEVFIEEIKRILKQNGRVLLIDWSQSQIMNATTIIPKNKAREMFEKKGFVFDRDINAGEHHYGMIFIKK</sequence>
<dbReference type="InterPro" id="IPR026669">
    <property type="entry name" value="Arsenite_MeTrfase-like"/>
</dbReference>
<comment type="similarity">
    <text evidence="3">Belongs to the methyltransferase superfamily. Arsenite methyltransferase family.</text>
</comment>
<dbReference type="Pfam" id="PF13847">
    <property type="entry name" value="Methyltransf_31"/>
    <property type="match status" value="1"/>
</dbReference>
<proteinExistence type="inferred from homology"/>
<comment type="catalytic activity">
    <reaction evidence="6">
        <text>arsenic triglutathione + [thioredoxin]-dithiol + S-adenosyl-L-methionine + 2 H2O = methylarsonous acid + [thioredoxin]-disulfide + 3 glutathione + S-adenosyl-L-homocysteine + H(+)</text>
        <dbReference type="Rhea" id="RHEA:69460"/>
        <dbReference type="Rhea" id="RHEA-COMP:10698"/>
        <dbReference type="Rhea" id="RHEA-COMP:10700"/>
        <dbReference type="ChEBI" id="CHEBI:15377"/>
        <dbReference type="ChEBI" id="CHEBI:15378"/>
        <dbReference type="ChEBI" id="CHEBI:17826"/>
        <dbReference type="ChEBI" id="CHEBI:29950"/>
        <dbReference type="ChEBI" id="CHEBI:50058"/>
        <dbReference type="ChEBI" id="CHEBI:57856"/>
        <dbReference type="ChEBI" id="CHEBI:57925"/>
        <dbReference type="ChEBI" id="CHEBI:59789"/>
        <dbReference type="ChEBI" id="CHEBI:183640"/>
        <dbReference type="EC" id="2.1.1.137"/>
    </reaction>
</comment>
<evidence type="ECO:0000313" key="11">
    <source>
        <dbReference type="Proteomes" id="UP000177001"/>
    </source>
</evidence>
<accession>A0A1F6WZR6</accession>
<evidence type="ECO:0000256" key="3">
    <source>
        <dbReference type="ARBA" id="ARBA00034487"/>
    </source>
</evidence>
<evidence type="ECO:0000256" key="4">
    <source>
        <dbReference type="ARBA" id="ARBA00034521"/>
    </source>
</evidence>
<organism evidence="10 11">
    <name type="scientific">Candidatus Nomurabacteria bacterium RIFCSPLOWO2_01_FULL_36_16</name>
    <dbReference type="NCBI Taxonomy" id="1801767"/>
    <lineage>
        <taxon>Bacteria</taxon>
        <taxon>Candidatus Nomuraibacteriota</taxon>
    </lineage>
</organism>
<dbReference type="InterPro" id="IPR025714">
    <property type="entry name" value="Methyltranfer_dom"/>
</dbReference>
<dbReference type="CDD" id="cd02440">
    <property type="entry name" value="AdoMet_MTases"/>
    <property type="match status" value="1"/>
</dbReference>
<evidence type="ECO:0000256" key="5">
    <source>
        <dbReference type="ARBA" id="ARBA00034545"/>
    </source>
</evidence>
<gene>
    <name evidence="10" type="ORF">A3A91_02715</name>
</gene>
<dbReference type="Proteomes" id="UP000177001">
    <property type="component" value="Unassembled WGS sequence"/>
</dbReference>
<comment type="caution">
    <text evidence="10">The sequence shown here is derived from an EMBL/GenBank/DDBJ whole genome shotgun (WGS) entry which is preliminary data.</text>
</comment>
<evidence type="ECO:0000256" key="7">
    <source>
        <dbReference type="ARBA" id="ARBA00047943"/>
    </source>
</evidence>
<dbReference type="GO" id="GO:0030791">
    <property type="term" value="F:arsenite methyltransferase activity"/>
    <property type="evidence" value="ECO:0007669"/>
    <property type="project" value="UniProtKB-EC"/>
</dbReference>
<dbReference type="InterPro" id="IPR029063">
    <property type="entry name" value="SAM-dependent_MTases_sf"/>
</dbReference>
<evidence type="ECO:0000256" key="8">
    <source>
        <dbReference type="ARBA" id="ARBA00048428"/>
    </source>
</evidence>
<evidence type="ECO:0000256" key="2">
    <source>
        <dbReference type="ARBA" id="ARBA00022691"/>
    </source>
</evidence>
<dbReference type="EMBL" id="MFUR01000003">
    <property type="protein sequence ID" value="OGI87383.1"/>
    <property type="molecule type" value="Genomic_DNA"/>
</dbReference>
<keyword evidence="2" id="KW-0949">S-adenosyl-L-methionine</keyword>
<comment type="catalytic activity">
    <reaction evidence="7">
        <text>arsenic triglutathione + 2 [thioredoxin]-dithiol + 2 S-adenosyl-L-methionine + H2O = dimethylarsinous acid + 2 [thioredoxin]-disulfide + 3 glutathione + 2 S-adenosyl-L-homocysteine + 2 H(+)</text>
        <dbReference type="Rhea" id="RHEA:69464"/>
        <dbReference type="Rhea" id="RHEA-COMP:10698"/>
        <dbReference type="Rhea" id="RHEA-COMP:10700"/>
        <dbReference type="ChEBI" id="CHEBI:15377"/>
        <dbReference type="ChEBI" id="CHEBI:15378"/>
        <dbReference type="ChEBI" id="CHEBI:23808"/>
        <dbReference type="ChEBI" id="CHEBI:29950"/>
        <dbReference type="ChEBI" id="CHEBI:50058"/>
        <dbReference type="ChEBI" id="CHEBI:57856"/>
        <dbReference type="ChEBI" id="CHEBI:57925"/>
        <dbReference type="ChEBI" id="CHEBI:59789"/>
        <dbReference type="ChEBI" id="CHEBI:183640"/>
        <dbReference type="EC" id="2.1.1.137"/>
    </reaction>
</comment>
<evidence type="ECO:0000259" key="9">
    <source>
        <dbReference type="Pfam" id="PF13847"/>
    </source>
</evidence>
<keyword evidence="1" id="KW-0808">Transferase</keyword>
<dbReference type="PANTHER" id="PTHR43675">
    <property type="entry name" value="ARSENITE METHYLTRANSFERASE"/>
    <property type="match status" value="1"/>
</dbReference>
<name>A0A1F6WZR6_9BACT</name>
<evidence type="ECO:0000256" key="6">
    <source>
        <dbReference type="ARBA" id="ARBA00047941"/>
    </source>
</evidence>
<dbReference type="EC" id="2.1.1.137" evidence="4"/>
<comment type="catalytic activity">
    <reaction evidence="8">
        <text>arsenic triglutathione + 3 [thioredoxin]-dithiol + 3 S-adenosyl-L-methionine = trimethylarsine + 3 [thioredoxin]-disulfide + 3 glutathione + 3 S-adenosyl-L-homocysteine + 3 H(+)</text>
        <dbReference type="Rhea" id="RHEA:69432"/>
        <dbReference type="Rhea" id="RHEA-COMP:10698"/>
        <dbReference type="Rhea" id="RHEA-COMP:10700"/>
        <dbReference type="ChEBI" id="CHEBI:15378"/>
        <dbReference type="ChEBI" id="CHEBI:27130"/>
        <dbReference type="ChEBI" id="CHEBI:29950"/>
        <dbReference type="ChEBI" id="CHEBI:50058"/>
        <dbReference type="ChEBI" id="CHEBI:57856"/>
        <dbReference type="ChEBI" id="CHEBI:57925"/>
        <dbReference type="ChEBI" id="CHEBI:59789"/>
        <dbReference type="ChEBI" id="CHEBI:183640"/>
        <dbReference type="EC" id="2.1.1.137"/>
    </reaction>
</comment>
<evidence type="ECO:0000313" key="10">
    <source>
        <dbReference type="EMBL" id="OGI87383.1"/>
    </source>
</evidence>
<reference evidence="10 11" key="1">
    <citation type="journal article" date="2016" name="Nat. Commun.">
        <title>Thousands of microbial genomes shed light on interconnected biogeochemical processes in an aquifer system.</title>
        <authorList>
            <person name="Anantharaman K."/>
            <person name="Brown C.T."/>
            <person name="Hug L.A."/>
            <person name="Sharon I."/>
            <person name="Castelle C.J."/>
            <person name="Probst A.J."/>
            <person name="Thomas B.C."/>
            <person name="Singh A."/>
            <person name="Wilkins M.J."/>
            <person name="Karaoz U."/>
            <person name="Brodie E.L."/>
            <person name="Williams K.H."/>
            <person name="Hubbard S.S."/>
            <person name="Banfield J.F."/>
        </authorList>
    </citation>
    <scope>NUCLEOTIDE SEQUENCE [LARGE SCALE GENOMIC DNA]</scope>
</reference>
<dbReference type="Gene3D" id="3.40.50.150">
    <property type="entry name" value="Vaccinia Virus protein VP39"/>
    <property type="match status" value="1"/>
</dbReference>
<feature type="domain" description="Methyltransferase" evidence="9">
    <location>
        <begin position="15"/>
        <end position="149"/>
    </location>
</feature>